<dbReference type="GO" id="GO:0009401">
    <property type="term" value="P:phosphoenolpyruvate-dependent sugar phosphotransferase system"/>
    <property type="evidence" value="ECO:0007669"/>
    <property type="project" value="InterPro"/>
</dbReference>
<reference evidence="3" key="1">
    <citation type="submission" date="2019-07" db="EMBL/GenBank/DDBJ databases">
        <authorList>
            <person name="Ashton P.M."/>
            <person name="Dallman T."/>
            <person name="Nair S."/>
            <person name="De Pinna E."/>
            <person name="Peters T."/>
            <person name="Grant K."/>
        </authorList>
    </citation>
    <scope>NUCLEOTIDE SEQUENCE [LARGE SCALE GENOMIC DNA]</scope>
    <source>
        <strain evidence="3">107213</strain>
    </source>
</reference>
<evidence type="ECO:0000256" key="1">
    <source>
        <dbReference type="ARBA" id="ARBA00022679"/>
    </source>
</evidence>
<name>A0A5Y2S823_SALER</name>
<dbReference type="Gene3D" id="3.40.50.510">
    <property type="entry name" value="Phosphotransferase system, mannose-type IIA component"/>
    <property type="match status" value="1"/>
</dbReference>
<dbReference type="InterPro" id="IPR051471">
    <property type="entry name" value="Bacterial_PTS_sugar_comp"/>
</dbReference>
<dbReference type="SUPFAM" id="SSF53062">
    <property type="entry name" value="PTS system fructose IIA component-like"/>
    <property type="match status" value="1"/>
</dbReference>
<dbReference type="Pfam" id="PF03610">
    <property type="entry name" value="EIIA-man"/>
    <property type="match status" value="1"/>
</dbReference>
<accession>A0A5Y2S823</accession>
<protein>
    <recommendedName>
        <fullName evidence="2">PTS EIIA type-4 domain-containing protein</fullName>
    </recommendedName>
</protein>
<dbReference type="GO" id="GO:0016740">
    <property type="term" value="F:transferase activity"/>
    <property type="evidence" value="ECO:0007669"/>
    <property type="project" value="UniProtKB-KW"/>
</dbReference>
<proteinExistence type="predicted"/>
<sequence length="134" mass="15080">MRKFIIASHHRFASGLKDTVEFVTGFKPIYDLSAYIDDEDIGSQINHIMSHISANDEVFIFTDMAGGSVTQKFWPYIAEHVHLICGMNLPLIMACALLDETPLSVQEVADLVSESREQIIYLNQVEIEDGCDDE</sequence>
<organism evidence="3">
    <name type="scientific">Salmonella enterica subsp. salamae</name>
    <dbReference type="NCBI Taxonomy" id="59202"/>
    <lineage>
        <taxon>Bacteria</taxon>
        <taxon>Pseudomonadati</taxon>
        <taxon>Pseudomonadota</taxon>
        <taxon>Gammaproteobacteria</taxon>
        <taxon>Enterobacterales</taxon>
        <taxon>Enterobacteriaceae</taxon>
        <taxon>Salmonella</taxon>
    </lineage>
</organism>
<dbReference type="InterPro" id="IPR036662">
    <property type="entry name" value="PTS_EIIA_man-typ_sf"/>
</dbReference>
<keyword evidence="1" id="KW-0808">Transferase</keyword>
<dbReference type="PANTHER" id="PTHR33799">
    <property type="entry name" value="PTS PERMEASE-RELATED-RELATED"/>
    <property type="match status" value="1"/>
</dbReference>
<comment type="caution">
    <text evidence="3">The sequence shown here is derived from an EMBL/GenBank/DDBJ whole genome shotgun (WGS) entry which is preliminary data.</text>
</comment>
<gene>
    <name evidence="3" type="ORF">FNN84_21240</name>
</gene>
<dbReference type="Proteomes" id="UP000839746">
    <property type="component" value="Unassembled WGS sequence"/>
</dbReference>
<dbReference type="InterPro" id="IPR004701">
    <property type="entry name" value="PTS_EIIA_man-typ"/>
</dbReference>
<dbReference type="PANTHER" id="PTHR33799:SF1">
    <property type="entry name" value="PTS SYSTEM MANNOSE-SPECIFIC EIIAB COMPONENT-RELATED"/>
    <property type="match status" value="1"/>
</dbReference>
<evidence type="ECO:0000259" key="2">
    <source>
        <dbReference type="PROSITE" id="PS51096"/>
    </source>
</evidence>
<evidence type="ECO:0000313" key="3">
    <source>
        <dbReference type="EMBL" id="ECF6053711.1"/>
    </source>
</evidence>
<dbReference type="AlphaFoldDB" id="A0A5Y2S823"/>
<dbReference type="PROSITE" id="PS51096">
    <property type="entry name" value="PTS_EIIA_TYPE_4"/>
    <property type="match status" value="1"/>
</dbReference>
<dbReference type="EMBL" id="AAILSQ010000029">
    <property type="protein sequence ID" value="ECF6053711.1"/>
    <property type="molecule type" value="Genomic_DNA"/>
</dbReference>
<feature type="domain" description="PTS EIIA type-4" evidence="2">
    <location>
        <begin position="1"/>
        <end position="119"/>
    </location>
</feature>
<dbReference type="GO" id="GO:0016020">
    <property type="term" value="C:membrane"/>
    <property type="evidence" value="ECO:0007669"/>
    <property type="project" value="InterPro"/>
</dbReference>